<protein>
    <submittedName>
        <fullName evidence="2">Uncharacterized protein</fullName>
    </submittedName>
</protein>
<name>A0A671LMJ4_9TELE</name>
<evidence type="ECO:0000313" key="2">
    <source>
        <dbReference type="Ensembl" id="ENSSANP00000019544.1"/>
    </source>
</evidence>
<feature type="region of interest" description="Disordered" evidence="1">
    <location>
        <begin position="18"/>
        <end position="77"/>
    </location>
</feature>
<accession>A0A671LMJ4</accession>
<dbReference type="Proteomes" id="UP000472260">
    <property type="component" value="Unassembled WGS sequence"/>
</dbReference>
<keyword evidence="3" id="KW-1185">Reference proteome</keyword>
<reference evidence="2" key="2">
    <citation type="submission" date="2025-09" db="UniProtKB">
        <authorList>
            <consortium name="Ensembl"/>
        </authorList>
    </citation>
    <scope>IDENTIFICATION</scope>
</reference>
<proteinExistence type="predicted"/>
<reference evidence="2" key="1">
    <citation type="submission" date="2025-08" db="UniProtKB">
        <authorList>
            <consortium name="Ensembl"/>
        </authorList>
    </citation>
    <scope>IDENTIFICATION</scope>
</reference>
<dbReference type="Ensembl" id="ENSSANT00000020846.1">
    <property type="protein sequence ID" value="ENSSANP00000019544.1"/>
    <property type="gene ID" value="ENSSANG00000010204.1"/>
</dbReference>
<evidence type="ECO:0000313" key="3">
    <source>
        <dbReference type="Proteomes" id="UP000472260"/>
    </source>
</evidence>
<sequence>MIWFRCVLAINLRASVPVSSPERASVPESSPERAPVPTPSPERAPVSTSSPGRASDPKSSSERAAIPTRQPFLHHGSSLRGLHCGSPLRLWPGSHLAPPAPNPFCLRLEPWLLPLSSPPWTQSAVLLPGVPSSSRASSQVHLISGKHF</sequence>
<organism evidence="2 3">
    <name type="scientific">Sinocyclocheilus anshuiensis</name>
    <dbReference type="NCBI Taxonomy" id="1608454"/>
    <lineage>
        <taxon>Eukaryota</taxon>
        <taxon>Metazoa</taxon>
        <taxon>Chordata</taxon>
        <taxon>Craniata</taxon>
        <taxon>Vertebrata</taxon>
        <taxon>Euteleostomi</taxon>
        <taxon>Actinopterygii</taxon>
        <taxon>Neopterygii</taxon>
        <taxon>Teleostei</taxon>
        <taxon>Ostariophysi</taxon>
        <taxon>Cypriniformes</taxon>
        <taxon>Cyprinidae</taxon>
        <taxon>Cyprininae</taxon>
        <taxon>Sinocyclocheilus</taxon>
    </lineage>
</organism>
<dbReference type="AlphaFoldDB" id="A0A671LMJ4"/>
<evidence type="ECO:0000256" key="1">
    <source>
        <dbReference type="SAM" id="MobiDB-lite"/>
    </source>
</evidence>